<evidence type="ECO:0000313" key="3">
    <source>
        <dbReference type="Proteomes" id="UP001153269"/>
    </source>
</evidence>
<comment type="caution">
    <text evidence="2">The sequence shown here is derived from an EMBL/GenBank/DDBJ whole genome shotgun (WGS) entry which is preliminary data.</text>
</comment>
<evidence type="ECO:0000256" key="1">
    <source>
        <dbReference type="SAM" id="MobiDB-lite"/>
    </source>
</evidence>
<gene>
    <name evidence="2" type="ORF">PLEPLA_LOCUS45543</name>
</gene>
<organism evidence="2 3">
    <name type="scientific">Pleuronectes platessa</name>
    <name type="common">European plaice</name>
    <dbReference type="NCBI Taxonomy" id="8262"/>
    <lineage>
        <taxon>Eukaryota</taxon>
        <taxon>Metazoa</taxon>
        <taxon>Chordata</taxon>
        <taxon>Craniata</taxon>
        <taxon>Vertebrata</taxon>
        <taxon>Euteleostomi</taxon>
        <taxon>Actinopterygii</taxon>
        <taxon>Neopterygii</taxon>
        <taxon>Teleostei</taxon>
        <taxon>Neoteleostei</taxon>
        <taxon>Acanthomorphata</taxon>
        <taxon>Carangaria</taxon>
        <taxon>Pleuronectiformes</taxon>
        <taxon>Pleuronectoidei</taxon>
        <taxon>Pleuronectidae</taxon>
        <taxon>Pleuronectes</taxon>
    </lineage>
</organism>
<feature type="compositionally biased region" description="Basic and acidic residues" evidence="1">
    <location>
        <begin position="81"/>
        <end position="95"/>
    </location>
</feature>
<sequence length="105" mass="11740">MKPGHSPHLTCMCACMPSGQWAWAWASQVSLESSANHNVPFPPLCCHSAAFSFFFFTHSPSPFTLQPFLQTDQQDVRRRKVDQDFSKMERKHEEGGGGLSPDGDL</sequence>
<proteinExistence type="predicted"/>
<accession>A0A9N7VXP7</accession>
<protein>
    <submittedName>
        <fullName evidence="2">Uncharacterized protein</fullName>
    </submittedName>
</protein>
<dbReference type="Proteomes" id="UP001153269">
    <property type="component" value="Unassembled WGS sequence"/>
</dbReference>
<evidence type="ECO:0000313" key="2">
    <source>
        <dbReference type="EMBL" id="CAB1457719.1"/>
    </source>
</evidence>
<dbReference type="AlphaFoldDB" id="A0A9N7VXP7"/>
<dbReference type="EMBL" id="CADEAL010004354">
    <property type="protein sequence ID" value="CAB1457719.1"/>
    <property type="molecule type" value="Genomic_DNA"/>
</dbReference>
<feature type="region of interest" description="Disordered" evidence="1">
    <location>
        <begin position="69"/>
        <end position="105"/>
    </location>
</feature>
<name>A0A9N7VXP7_PLEPL</name>
<keyword evidence="3" id="KW-1185">Reference proteome</keyword>
<reference evidence="2" key="1">
    <citation type="submission" date="2020-03" db="EMBL/GenBank/DDBJ databases">
        <authorList>
            <person name="Weist P."/>
        </authorList>
    </citation>
    <scope>NUCLEOTIDE SEQUENCE</scope>
</reference>
<feature type="compositionally biased region" description="Gly residues" evidence="1">
    <location>
        <begin position="96"/>
        <end position="105"/>
    </location>
</feature>